<dbReference type="GO" id="GO:0046872">
    <property type="term" value="F:metal ion binding"/>
    <property type="evidence" value="ECO:0007669"/>
    <property type="project" value="UniProtKB-UniRule"/>
</dbReference>
<evidence type="ECO:0000256" key="4">
    <source>
        <dbReference type="ARBA" id="ARBA00023004"/>
    </source>
</evidence>
<gene>
    <name evidence="8" type="ORF">GGQ54_001218</name>
</gene>
<dbReference type="PIRSF" id="PIRSF000139">
    <property type="entry name" value="Glc_ox_4Fe-4S"/>
    <property type="match status" value="1"/>
</dbReference>
<sequence length="447" mass="48852">MVDVTSIFDDHHPPSADLASDCVHCGFCLPKCPTYSLWGQEMDSPRGRIHLIKAGLAGEVEMDETFAGHFDSCLGCMSCVTACPSGVQYDQLLESVRPQIERLQPRTGTDRLFRAMIFALFPHPARLRVAALAGLAHQRLSRPLLRRLGLLDRLPARLRALEALLPPVRAGALFRRAPEFTPAQGERRASVALLTGCAQRVFFSDVNAATIRVLSAEGCDVHVPTNQRCCGALSMHAGRENEGLARARELIDTLGTLDVDHIVTNVAGCGSNLKEYATALRDDPDYAERAEAFSARARDVSELLAELGPAAPRHPVRARVAYHDACHLAHAQQVRRQPREMLRTIPELDVVDIAEWDMCCGSAGIYNLVQPEPADELGRRKVDNILRTDPDLVATGNAGCLLQIRRHLPDRIAIHHPISILDASIRGVEPELPVTAAGGNDHVHANS</sequence>
<dbReference type="GO" id="GO:0019154">
    <property type="term" value="F:glycolate dehydrogenase activity"/>
    <property type="evidence" value="ECO:0007669"/>
    <property type="project" value="UniProtKB-EC"/>
</dbReference>
<organism evidence="8 9">
    <name type="scientific">Naumannella cuiyingiana</name>
    <dbReference type="NCBI Taxonomy" id="1347891"/>
    <lineage>
        <taxon>Bacteria</taxon>
        <taxon>Bacillati</taxon>
        <taxon>Actinomycetota</taxon>
        <taxon>Actinomycetes</taxon>
        <taxon>Propionibacteriales</taxon>
        <taxon>Propionibacteriaceae</taxon>
        <taxon>Naumannella</taxon>
    </lineage>
</organism>
<evidence type="ECO:0000313" key="9">
    <source>
        <dbReference type="Proteomes" id="UP000527616"/>
    </source>
</evidence>
<dbReference type="EMBL" id="JACBZS010000001">
    <property type="protein sequence ID" value="NYI70658.1"/>
    <property type="molecule type" value="Genomic_DNA"/>
</dbReference>
<dbReference type="InterPro" id="IPR012257">
    <property type="entry name" value="Glc_ox_4Fe-4S"/>
</dbReference>
<evidence type="ECO:0000256" key="5">
    <source>
        <dbReference type="ARBA" id="ARBA00023014"/>
    </source>
</evidence>
<evidence type="ECO:0000313" key="8">
    <source>
        <dbReference type="EMBL" id="NYI70658.1"/>
    </source>
</evidence>
<comment type="function">
    <text evidence="6">Component of a complex that catalyzes the oxidation of glycolate to glyoxylate.</text>
</comment>
<comment type="catalytic activity">
    <reaction evidence="6">
        <text>(R)-lactate + A = pyruvate + AH2</text>
        <dbReference type="Rhea" id="RHEA:15089"/>
        <dbReference type="ChEBI" id="CHEBI:13193"/>
        <dbReference type="ChEBI" id="CHEBI:15361"/>
        <dbReference type="ChEBI" id="CHEBI:16004"/>
        <dbReference type="ChEBI" id="CHEBI:17499"/>
    </reaction>
</comment>
<evidence type="ECO:0000256" key="6">
    <source>
        <dbReference type="PIRNR" id="PIRNR000139"/>
    </source>
</evidence>
<feature type="domain" description="4Fe-4S ferredoxin-type" evidence="7">
    <location>
        <begin position="12"/>
        <end position="42"/>
    </location>
</feature>
<dbReference type="Pfam" id="PF02754">
    <property type="entry name" value="CCG"/>
    <property type="match status" value="2"/>
</dbReference>
<keyword evidence="6" id="KW-0813">Transport</keyword>
<name>A0A7Z0D836_9ACTN</name>
<keyword evidence="2 6" id="KW-0479">Metal-binding</keyword>
<reference evidence="8 9" key="1">
    <citation type="submission" date="2020-07" db="EMBL/GenBank/DDBJ databases">
        <title>Sequencing the genomes of 1000 actinobacteria strains.</title>
        <authorList>
            <person name="Klenk H.-P."/>
        </authorList>
    </citation>
    <scope>NUCLEOTIDE SEQUENCE [LARGE SCALE GENOMIC DNA]</scope>
    <source>
        <strain evidence="8 9">DSM 103164</strain>
    </source>
</reference>
<accession>A0A7Z0D836</accession>
<evidence type="ECO:0000259" key="7">
    <source>
        <dbReference type="PROSITE" id="PS51379"/>
    </source>
</evidence>
<dbReference type="RefSeq" id="WP_179444588.1">
    <property type="nucleotide sequence ID" value="NZ_JACBZS010000001.1"/>
</dbReference>
<comment type="catalytic activity">
    <reaction evidence="6">
        <text>glycolate + A = glyoxylate + AH2</text>
        <dbReference type="Rhea" id="RHEA:21264"/>
        <dbReference type="ChEBI" id="CHEBI:13193"/>
        <dbReference type="ChEBI" id="CHEBI:17499"/>
        <dbReference type="ChEBI" id="CHEBI:29805"/>
        <dbReference type="ChEBI" id="CHEBI:36655"/>
        <dbReference type="EC" id="1.1.99.14"/>
    </reaction>
</comment>
<evidence type="ECO:0000256" key="1">
    <source>
        <dbReference type="ARBA" id="ARBA00022485"/>
    </source>
</evidence>
<keyword evidence="1 6" id="KW-0004">4Fe-4S</keyword>
<dbReference type="SUPFAM" id="SSF54862">
    <property type="entry name" value="4Fe-4S ferredoxins"/>
    <property type="match status" value="1"/>
</dbReference>
<evidence type="ECO:0000256" key="2">
    <source>
        <dbReference type="ARBA" id="ARBA00022723"/>
    </source>
</evidence>
<dbReference type="Pfam" id="PF13183">
    <property type="entry name" value="Fer4_8"/>
    <property type="match status" value="1"/>
</dbReference>
<dbReference type="PANTHER" id="PTHR32479">
    <property type="entry name" value="GLYCOLATE OXIDASE IRON-SULFUR SUBUNIT"/>
    <property type="match status" value="1"/>
</dbReference>
<dbReference type="PROSITE" id="PS51379">
    <property type="entry name" value="4FE4S_FER_2"/>
    <property type="match status" value="2"/>
</dbReference>
<feature type="domain" description="4Fe-4S ferredoxin-type" evidence="7">
    <location>
        <begin position="64"/>
        <end position="87"/>
    </location>
</feature>
<dbReference type="GO" id="GO:0051539">
    <property type="term" value="F:4 iron, 4 sulfur cluster binding"/>
    <property type="evidence" value="ECO:0007669"/>
    <property type="project" value="UniProtKB-UniRule"/>
</dbReference>
<dbReference type="InterPro" id="IPR009051">
    <property type="entry name" value="Helical_ferredxn"/>
</dbReference>
<dbReference type="InterPro" id="IPR017900">
    <property type="entry name" value="4Fe4S_Fe_S_CS"/>
</dbReference>
<comment type="caution">
    <text evidence="8">The sequence shown here is derived from an EMBL/GenBank/DDBJ whole genome shotgun (WGS) entry which is preliminary data.</text>
</comment>
<dbReference type="PANTHER" id="PTHR32479:SF17">
    <property type="entry name" value="GLYCOLATE OXIDASE IRON-SULFUR SUBUNIT"/>
    <property type="match status" value="1"/>
</dbReference>
<keyword evidence="3" id="KW-0677">Repeat</keyword>
<keyword evidence="6" id="KW-0249">Electron transport</keyword>
<dbReference type="Proteomes" id="UP000527616">
    <property type="component" value="Unassembled WGS sequence"/>
</dbReference>
<dbReference type="AlphaFoldDB" id="A0A7Z0D836"/>
<evidence type="ECO:0000256" key="3">
    <source>
        <dbReference type="ARBA" id="ARBA00022737"/>
    </source>
</evidence>
<dbReference type="EC" id="1.1.99.14" evidence="6"/>
<dbReference type="InterPro" id="IPR017896">
    <property type="entry name" value="4Fe4S_Fe-S-bd"/>
</dbReference>
<dbReference type="Gene3D" id="1.10.1060.10">
    <property type="entry name" value="Alpha-helical ferredoxin"/>
    <property type="match status" value="1"/>
</dbReference>
<comment type="cofactor">
    <cofactor evidence="6">
        <name>[4Fe-4S] cluster</name>
        <dbReference type="ChEBI" id="CHEBI:49883"/>
    </cofactor>
    <text evidence="6">Binds 2 [4Fe-4S] clusters.</text>
</comment>
<keyword evidence="4 6" id="KW-0408">Iron</keyword>
<keyword evidence="9" id="KW-1185">Reference proteome</keyword>
<dbReference type="PROSITE" id="PS00198">
    <property type="entry name" value="4FE4S_FER_1"/>
    <property type="match status" value="1"/>
</dbReference>
<proteinExistence type="predicted"/>
<keyword evidence="5 6" id="KW-0411">Iron-sulfur</keyword>
<dbReference type="InterPro" id="IPR004017">
    <property type="entry name" value="Cys_rich_dom"/>
</dbReference>
<protein>
    <recommendedName>
        <fullName evidence="6">Glycolate oxidase iron-sulfur subunit</fullName>
        <ecNumber evidence="6">1.1.99.14</ecNumber>
    </recommendedName>
</protein>